<gene>
    <name evidence="2" type="ORF">Ccrd_021145</name>
</gene>
<dbReference type="Proteomes" id="UP000243975">
    <property type="component" value="Unassembled WGS sequence"/>
</dbReference>
<sequence>MEGRLKRSSERRLRRKENERNWQGSSKKKGFLKGSIQAWCRKFWRLERWSSVFGSKEKNKGKYRILPLLNYSTTQTSAFKLKLTIIVVYFLQHLPGSWEGVTHHEKSNEQSEIIEEDQIKNQIQVAEDSLIFEHAGCQDASQTIEALIGGLST</sequence>
<protein>
    <submittedName>
        <fullName evidence="2">Uncharacterized protein</fullName>
    </submittedName>
</protein>
<proteinExistence type="predicted"/>
<evidence type="ECO:0000313" key="3">
    <source>
        <dbReference type="Proteomes" id="UP000243975"/>
    </source>
</evidence>
<organism evidence="2 3">
    <name type="scientific">Cynara cardunculus var. scolymus</name>
    <name type="common">Globe artichoke</name>
    <name type="synonym">Cynara scolymus</name>
    <dbReference type="NCBI Taxonomy" id="59895"/>
    <lineage>
        <taxon>Eukaryota</taxon>
        <taxon>Viridiplantae</taxon>
        <taxon>Streptophyta</taxon>
        <taxon>Embryophyta</taxon>
        <taxon>Tracheophyta</taxon>
        <taxon>Spermatophyta</taxon>
        <taxon>Magnoliopsida</taxon>
        <taxon>eudicotyledons</taxon>
        <taxon>Gunneridae</taxon>
        <taxon>Pentapetalae</taxon>
        <taxon>asterids</taxon>
        <taxon>campanulids</taxon>
        <taxon>Asterales</taxon>
        <taxon>Asteraceae</taxon>
        <taxon>Carduoideae</taxon>
        <taxon>Cardueae</taxon>
        <taxon>Carduinae</taxon>
        <taxon>Cynara</taxon>
    </lineage>
</organism>
<keyword evidence="3" id="KW-1185">Reference proteome</keyword>
<evidence type="ECO:0000313" key="2">
    <source>
        <dbReference type="EMBL" id="KVI00602.1"/>
    </source>
</evidence>
<accession>A0A124SEN0</accession>
<dbReference type="Gramene" id="KVI00602">
    <property type="protein sequence ID" value="KVI00602"/>
    <property type="gene ID" value="Ccrd_021145"/>
</dbReference>
<dbReference type="AlphaFoldDB" id="A0A124SEN0"/>
<reference evidence="2 3" key="1">
    <citation type="journal article" date="2016" name="Sci. Rep.">
        <title>The genome sequence of the outbreeding globe artichoke constructed de novo incorporating a phase-aware low-pass sequencing strategy of F1 progeny.</title>
        <authorList>
            <person name="Scaglione D."/>
            <person name="Reyes-Chin-Wo S."/>
            <person name="Acquadro A."/>
            <person name="Froenicke L."/>
            <person name="Portis E."/>
            <person name="Beitel C."/>
            <person name="Tirone M."/>
            <person name="Mauro R."/>
            <person name="Lo Monaco A."/>
            <person name="Mauromicale G."/>
            <person name="Faccioli P."/>
            <person name="Cattivelli L."/>
            <person name="Rieseberg L."/>
            <person name="Michelmore R."/>
            <person name="Lanteri S."/>
        </authorList>
    </citation>
    <scope>NUCLEOTIDE SEQUENCE [LARGE SCALE GENOMIC DNA]</scope>
    <source>
        <strain evidence="2">2C</strain>
    </source>
</reference>
<dbReference type="EMBL" id="LEKV01003370">
    <property type="protein sequence ID" value="KVI00602.1"/>
    <property type="molecule type" value="Genomic_DNA"/>
</dbReference>
<feature type="region of interest" description="Disordered" evidence="1">
    <location>
        <begin position="1"/>
        <end position="27"/>
    </location>
</feature>
<feature type="compositionally biased region" description="Basic and acidic residues" evidence="1">
    <location>
        <begin position="1"/>
        <end position="20"/>
    </location>
</feature>
<comment type="caution">
    <text evidence="2">The sequence shown here is derived from an EMBL/GenBank/DDBJ whole genome shotgun (WGS) entry which is preliminary data.</text>
</comment>
<evidence type="ECO:0000256" key="1">
    <source>
        <dbReference type="SAM" id="MobiDB-lite"/>
    </source>
</evidence>
<name>A0A124SEN0_CYNCS</name>